<dbReference type="InterPro" id="IPR050109">
    <property type="entry name" value="HTH-type_TetR-like_transc_reg"/>
</dbReference>
<dbReference type="InterPro" id="IPR009057">
    <property type="entry name" value="Homeodomain-like_sf"/>
</dbReference>
<protein>
    <submittedName>
        <fullName evidence="7">TetR/AcrR family transcriptional regulator</fullName>
    </submittedName>
</protein>
<dbReference type="Proteomes" id="UP001596074">
    <property type="component" value="Unassembled WGS sequence"/>
</dbReference>
<dbReference type="PRINTS" id="PR00455">
    <property type="entry name" value="HTHTETR"/>
</dbReference>
<evidence type="ECO:0000313" key="8">
    <source>
        <dbReference type="Proteomes" id="UP001596074"/>
    </source>
</evidence>
<dbReference type="PANTHER" id="PTHR30055:SF234">
    <property type="entry name" value="HTH-TYPE TRANSCRIPTIONAL REGULATOR BETI"/>
    <property type="match status" value="1"/>
</dbReference>
<dbReference type="Gene3D" id="1.10.357.10">
    <property type="entry name" value="Tetracycline Repressor, domain 2"/>
    <property type="match status" value="1"/>
</dbReference>
<gene>
    <name evidence="7" type="ORF">ACFPZN_09440</name>
</gene>
<evidence type="ECO:0000256" key="1">
    <source>
        <dbReference type="ARBA" id="ARBA00023015"/>
    </source>
</evidence>
<keyword evidence="1" id="KW-0805">Transcription regulation</keyword>
<evidence type="ECO:0000313" key="7">
    <source>
        <dbReference type="EMBL" id="MFC5745829.1"/>
    </source>
</evidence>
<dbReference type="InterPro" id="IPR049445">
    <property type="entry name" value="TetR_SbtR-like_C"/>
</dbReference>
<feature type="compositionally biased region" description="Low complexity" evidence="5">
    <location>
        <begin position="1"/>
        <end position="10"/>
    </location>
</feature>
<evidence type="ECO:0000259" key="6">
    <source>
        <dbReference type="PROSITE" id="PS50977"/>
    </source>
</evidence>
<dbReference type="EMBL" id="JBHSON010000010">
    <property type="protein sequence ID" value="MFC5745829.1"/>
    <property type="molecule type" value="Genomic_DNA"/>
</dbReference>
<evidence type="ECO:0000256" key="5">
    <source>
        <dbReference type="SAM" id="MobiDB-lite"/>
    </source>
</evidence>
<dbReference type="PROSITE" id="PS50977">
    <property type="entry name" value="HTH_TETR_2"/>
    <property type="match status" value="1"/>
</dbReference>
<feature type="DNA-binding region" description="H-T-H motif" evidence="4">
    <location>
        <begin position="49"/>
        <end position="68"/>
    </location>
</feature>
<evidence type="ECO:0000256" key="4">
    <source>
        <dbReference type="PROSITE-ProRule" id="PRU00335"/>
    </source>
</evidence>
<dbReference type="SUPFAM" id="SSF48498">
    <property type="entry name" value="Tetracyclin repressor-like, C-terminal domain"/>
    <property type="match status" value="1"/>
</dbReference>
<comment type="caution">
    <text evidence="7">The sequence shown here is derived from an EMBL/GenBank/DDBJ whole genome shotgun (WGS) entry which is preliminary data.</text>
</comment>
<dbReference type="PANTHER" id="PTHR30055">
    <property type="entry name" value="HTH-TYPE TRANSCRIPTIONAL REGULATOR RUTR"/>
    <property type="match status" value="1"/>
</dbReference>
<dbReference type="SUPFAM" id="SSF46689">
    <property type="entry name" value="Homeodomain-like"/>
    <property type="match status" value="1"/>
</dbReference>
<accession>A0ABW0ZVP6</accession>
<evidence type="ECO:0000256" key="3">
    <source>
        <dbReference type="ARBA" id="ARBA00023163"/>
    </source>
</evidence>
<evidence type="ECO:0000256" key="2">
    <source>
        <dbReference type="ARBA" id="ARBA00023125"/>
    </source>
</evidence>
<proteinExistence type="predicted"/>
<feature type="region of interest" description="Disordered" evidence="5">
    <location>
        <begin position="1"/>
        <end position="24"/>
    </location>
</feature>
<keyword evidence="3" id="KW-0804">Transcription</keyword>
<sequence length="201" mass="21186">MTGAAPASAPGAPPEFGPRKPKRADARRNYEAVVAAAQRAFLRDGAGTSIDEIARAAGVGSATLYRHFPNRDDLLVAALAENMAATHRRGTELVSAPRPAEALRAWLLAMIDQVSTYGDLPGRVLDAAGSRNSALGVTCASMQEITRTLLDRAREAGAVRADVTPEELFDLVSGIAWTVSRNRPEDGGRRLLDLTLGGLAG</sequence>
<name>A0ABW0ZVP6_9ACTN</name>
<dbReference type="Pfam" id="PF21597">
    <property type="entry name" value="TetR_C_43"/>
    <property type="match status" value="1"/>
</dbReference>
<dbReference type="Pfam" id="PF00440">
    <property type="entry name" value="TetR_N"/>
    <property type="match status" value="1"/>
</dbReference>
<dbReference type="InterPro" id="IPR036271">
    <property type="entry name" value="Tet_transcr_reg_TetR-rel_C_sf"/>
</dbReference>
<reference evidence="8" key="1">
    <citation type="journal article" date="2019" name="Int. J. Syst. Evol. Microbiol.">
        <title>The Global Catalogue of Microorganisms (GCM) 10K type strain sequencing project: providing services to taxonomists for standard genome sequencing and annotation.</title>
        <authorList>
            <consortium name="The Broad Institute Genomics Platform"/>
            <consortium name="The Broad Institute Genome Sequencing Center for Infectious Disease"/>
            <person name="Wu L."/>
            <person name="Ma J."/>
        </authorList>
    </citation>
    <scope>NUCLEOTIDE SEQUENCE [LARGE SCALE GENOMIC DNA]</scope>
    <source>
        <strain evidence="8">KCTC 42087</strain>
    </source>
</reference>
<dbReference type="InterPro" id="IPR001647">
    <property type="entry name" value="HTH_TetR"/>
</dbReference>
<keyword evidence="2 4" id="KW-0238">DNA-binding</keyword>
<organism evidence="7 8">
    <name type="scientific">Actinomadura rugatobispora</name>
    <dbReference type="NCBI Taxonomy" id="1994"/>
    <lineage>
        <taxon>Bacteria</taxon>
        <taxon>Bacillati</taxon>
        <taxon>Actinomycetota</taxon>
        <taxon>Actinomycetes</taxon>
        <taxon>Streptosporangiales</taxon>
        <taxon>Thermomonosporaceae</taxon>
        <taxon>Actinomadura</taxon>
    </lineage>
</organism>
<keyword evidence="8" id="KW-1185">Reference proteome</keyword>
<dbReference type="RefSeq" id="WP_378281453.1">
    <property type="nucleotide sequence ID" value="NZ_JBHSON010000010.1"/>
</dbReference>
<feature type="domain" description="HTH tetR-type" evidence="6">
    <location>
        <begin position="27"/>
        <end position="86"/>
    </location>
</feature>